<dbReference type="EMBL" id="DXAW01000119">
    <property type="protein sequence ID" value="HIZ86252.1"/>
    <property type="molecule type" value="Genomic_DNA"/>
</dbReference>
<evidence type="ECO:0000313" key="1">
    <source>
        <dbReference type="EMBL" id="HIZ86252.1"/>
    </source>
</evidence>
<dbReference type="Proteomes" id="UP000824115">
    <property type="component" value="Unassembled WGS sequence"/>
</dbReference>
<dbReference type="Pfam" id="PF05258">
    <property type="entry name" value="DciA"/>
    <property type="match status" value="1"/>
</dbReference>
<name>A0A9D2GQ60_9BACT</name>
<reference evidence="1" key="2">
    <citation type="submission" date="2021-04" db="EMBL/GenBank/DDBJ databases">
        <authorList>
            <person name="Gilroy R."/>
        </authorList>
    </citation>
    <scope>NUCLEOTIDE SEQUENCE</scope>
    <source>
        <strain evidence="1">Gambia16-554</strain>
    </source>
</reference>
<dbReference type="AlphaFoldDB" id="A0A9D2GQ60"/>
<protein>
    <submittedName>
        <fullName evidence="1">DUF721 domain-containing protein</fullName>
    </submittedName>
</protein>
<sequence>MQRTGAVKLGELLSLYVDEVRLRDSFVSIDVEQAWRKAVGLKAAAATSSSYFKDGILYCNISSSIIRNQLHYQTAGIISDINAMLGSDTVRKIVLR</sequence>
<dbReference type="InterPro" id="IPR007922">
    <property type="entry name" value="DciA-like"/>
</dbReference>
<accession>A0A9D2GQ60</accession>
<proteinExistence type="predicted"/>
<organism evidence="1 2">
    <name type="scientific">Candidatus Coprenecus stercoravium</name>
    <dbReference type="NCBI Taxonomy" id="2840735"/>
    <lineage>
        <taxon>Bacteria</taxon>
        <taxon>Pseudomonadati</taxon>
        <taxon>Bacteroidota</taxon>
        <taxon>Bacteroidia</taxon>
        <taxon>Bacteroidales</taxon>
        <taxon>Rikenellaceae</taxon>
        <taxon>Rikenellaceae incertae sedis</taxon>
        <taxon>Candidatus Coprenecus</taxon>
    </lineage>
</organism>
<reference evidence="1" key="1">
    <citation type="journal article" date="2021" name="PeerJ">
        <title>Extensive microbial diversity within the chicken gut microbiome revealed by metagenomics and culture.</title>
        <authorList>
            <person name="Gilroy R."/>
            <person name="Ravi A."/>
            <person name="Getino M."/>
            <person name="Pursley I."/>
            <person name="Horton D.L."/>
            <person name="Alikhan N.F."/>
            <person name="Baker D."/>
            <person name="Gharbi K."/>
            <person name="Hall N."/>
            <person name="Watson M."/>
            <person name="Adriaenssens E.M."/>
            <person name="Foster-Nyarko E."/>
            <person name="Jarju S."/>
            <person name="Secka A."/>
            <person name="Antonio M."/>
            <person name="Oren A."/>
            <person name="Chaudhuri R.R."/>
            <person name="La Ragione R."/>
            <person name="Hildebrand F."/>
            <person name="Pallen M.J."/>
        </authorList>
    </citation>
    <scope>NUCLEOTIDE SEQUENCE</scope>
    <source>
        <strain evidence="1">Gambia16-554</strain>
    </source>
</reference>
<gene>
    <name evidence="1" type="ORF">IAC04_07150</name>
</gene>
<comment type="caution">
    <text evidence="1">The sequence shown here is derived from an EMBL/GenBank/DDBJ whole genome shotgun (WGS) entry which is preliminary data.</text>
</comment>
<evidence type="ECO:0000313" key="2">
    <source>
        <dbReference type="Proteomes" id="UP000824115"/>
    </source>
</evidence>